<dbReference type="Proteomes" id="UP000265703">
    <property type="component" value="Unassembled WGS sequence"/>
</dbReference>
<organism evidence="2 3">
    <name type="scientific">Glomus cerebriforme</name>
    <dbReference type="NCBI Taxonomy" id="658196"/>
    <lineage>
        <taxon>Eukaryota</taxon>
        <taxon>Fungi</taxon>
        <taxon>Fungi incertae sedis</taxon>
        <taxon>Mucoromycota</taxon>
        <taxon>Glomeromycotina</taxon>
        <taxon>Glomeromycetes</taxon>
        <taxon>Glomerales</taxon>
        <taxon>Glomeraceae</taxon>
        <taxon>Glomus</taxon>
    </lineage>
</organism>
<protein>
    <submittedName>
        <fullName evidence="2">Uncharacterized protein</fullName>
    </submittedName>
</protein>
<reference evidence="2 3" key="1">
    <citation type="submission" date="2018-06" db="EMBL/GenBank/DDBJ databases">
        <title>Comparative genomics reveals the genomic features of Rhizophagus irregularis, R. cerebriforme, R. diaphanum and Gigaspora rosea, and their symbiotic lifestyle signature.</title>
        <authorList>
            <person name="Morin E."/>
            <person name="San Clemente H."/>
            <person name="Chen E.C.H."/>
            <person name="De La Providencia I."/>
            <person name="Hainaut M."/>
            <person name="Kuo A."/>
            <person name="Kohler A."/>
            <person name="Murat C."/>
            <person name="Tang N."/>
            <person name="Roy S."/>
            <person name="Loubradou J."/>
            <person name="Henrissat B."/>
            <person name="Grigoriev I.V."/>
            <person name="Corradi N."/>
            <person name="Roux C."/>
            <person name="Martin F.M."/>
        </authorList>
    </citation>
    <scope>NUCLEOTIDE SEQUENCE [LARGE SCALE GENOMIC DNA]</scope>
    <source>
        <strain evidence="2 3">DAOM 227022</strain>
    </source>
</reference>
<dbReference type="STRING" id="658196.A0A397SWN5"/>
<feature type="coiled-coil region" evidence="1">
    <location>
        <begin position="38"/>
        <end position="76"/>
    </location>
</feature>
<dbReference type="EMBL" id="QKYT01000183">
    <property type="protein sequence ID" value="RIA90393.1"/>
    <property type="molecule type" value="Genomic_DNA"/>
</dbReference>
<evidence type="ECO:0000313" key="2">
    <source>
        <dbReference type="EMBL" id="RIA90393.1"/>
    </source>
</evidence>
<proteinExistence type="predicted"/>
<accession>A0A397SWN5</accession>
<keyword evidence="3" id="KW-1185">Reference proteome</keyword>
<sequence>LKANEVASYKLEIIHKAENIKTQIVECDEIIENHKKPYQTALGLCRRIEKDMKEYQNNQEAKLEEIKKIMTKEKTELDQNNSLVSNMQRKLLNILSGKIYFLINNEIEEADNEIKILSQAAESITNERDQLKNSLEQFQDELEKKKEERAKIKEDIKTKTEYESEARLEIIKITHELEKVQKDKTSTRDAIVQIEEEYK</sequence>
<keyword evidence="1" id="KW-0175">Coiled coil</keyword>
<feature type="coiled-coil region" evidence="1">
    <location>
        <begin position="107"/>
        <end position="197"/>
    </location>
</feature>
<comment type="caution">
    <text evidence="2">The sequence shown here is derived from an EMBL/GenBank/DDBJ whole genome shotgun (WGS) entry which is preliminary data.</text>
</comment>
<feature type="non-terminal residue" evidence="2">
    <location>
        <position position="1"/>
    </location>
</feature>
<gene>
    <name evidence="2" type="ORF">C1645_823461</name>
</gene>
<dbReference type="AlphaFoldDB" id="A0A397SWN5"/>
<evidence type="ECO:0000313" key="3">
    <source>
        <dbReference type="Proteomes" id="UP000265703"/>
    </source>
</evidence>
<evidence type="ECO:0000256" key="1">
    <source>
        <dbReference type="SAM" id="Coils"/>
    </source>
</evidence>
<name>A0A397SWN5_9GLOM</name>